<proteinExistence type="predicted"/>
<accession>A0A4Y6UEF5</accession>
<dbReference type="AlphaFoldDB" id="A0A4Y6UEF5"/>
<dbReference type="KEGG" id="swf:E3E12_05215"/>
<organism evidence="1 2">
    <name type="scientific">Formicincola oecophyllae</name>
    <dbReference type="NCBI Taxonomy" id="2558361"/>
    <lineage>
        <taxon>Bacteria</taxon>
        <taxon>Pseudomonadati</taxon>
        <taxon>Pseudomonadota</taxon>
        <taxon>Alphaproteobacteria</taxon>
        <taxon>Acetobacterales</taxon>
        <taxon>Acetobacteraceae</taxon>
        <taxon>Formicincola</taxon>
    </lineage>
</organism>
<dbReference type="Proteomes" id="UP000318709">
    <property type="component" value="Chromosome"/>
</dbReference>
<sequence length="82" mass="8664">MPQRAETAPEAGGGHFILNGERYALPLGKAPLSLAQVLEALSVEPYQVATAHNGQFIPQGARKARMVRAGDRVEVIAPMQGG</sequence>
<dbReference type="InterPro" id="IPR016155">
    <property type="entry name" value="Mopterin_synth/thiamin_S_b"/>
</dbReference>
<dbReference type="InterPro" id="IPR003749">
    <property type="entry name" value="ThiS/MoaD-like"/>
</dbReference>
<dbReference type="InterPro" id="IPR012675">
    <property type="entry name" value="Beta-grasp_dom_sf"/>
</dbReference>
<dbReference type="EMBL" id="CP038231">
    <property type="protein sequence ID" value="QDH14405.1"/>
    <property type="molecule type" value="Genomic_DNA"/>
</dbReference>
<gene>
    <name evidence="1" type="primary">thiS</name>
    <name evidence="1" type="ORF">E3E12_05215</name>
</gene>
<dbReference type="Pfam" id="PF02597">
    <property type="entry name" value="ThiS"/>
    <property type="match status" value="1"/>
</dbReference>
<dbReference type="OrthoDB" id="197113at2"/>
<dbReference type="InterPro" id="IPR010035">
    <property type="entry name" value="Thi_S"/>
</dbReference>
<dbReference type="NCBIfam" id="TIGR01683">
    <property type="entry name" value="thiS"/>
    <property type="match status" value="1"/>
</dbReference>
<evidence type="ECO:0000313" key="1">
    <source>
        <dbReference type="EMBL" id="QDH14405.1"/>
    </source>
</evidence>
<dbReference type="CDD" id="cd00565">
    <property type="entry name" value="Ubl_ThiS"/>
    <property type="match status" value="1"/>
</dbReference>
<name>A0A4Y6UEF5_9PROT</name>
<reference evidence="1 2" key="1">
    <citation type="submission" date="2019-03" db="EMBL/GenBank/DDBJ databases">
        <title>The complete genome sequence of Swingsia_sp. F3b2 LMG30590(T).</title>
        <authorList>
            <person name="Chua K.-O."/>
            <person name="Chan K.-G."/>
            <person name="See-Too W.-S."/>
        </authorList>
    </citation>
    <scope>NUCLEOTIDE SEQUENCE [LARGE SCALE GENOMIC DNA]</scope>
    <source>
        <strain evidence="1 2">F3b2</strain>
    </source>
</reference>
<protein>
    <submittedName>
        <fullName evidence="1">Sulfur carrier protein ThiS</fullName>
    </submittedName>
</protein>
<dbReference type="Gene3D" id="3.10.20.30">
    <property type="match status" value="1"/>
</dbReference>
<dbReference type="SUPFAM" id="SSF54285">
    <property type="entry name" value="MoaD/ThiS"/>
    <property type="match status" value="1"/>
</dbReference>
<evidence type="ECO:0000313" key="2">
    <source>
        <dbReference type="Proteomes" id="UP000318709"/>
    </source>
</evidence>
<keyword evidence="2" id="KW-1185">Reference proteome</keyword>